<accession>A0AAW0XJ19</accession>
<protein>
    <recommendedName>
        <fullName evidence="2">C-type lectin domain-containing protein</fullName>
    </recommendedName>
</protein>
<dbReference type="InterPro" id="IPR001304">
    <property type="entry name" value="C-type_lectin-like"/>
</dbReference>
<keyword evidence="1" id="KW-0732">Signal</keyword>
<dbReference type="SMART" id="SM00034">
    <property type="entry name" value="CLECT"/>
    <property type="match status" value="1"/>
</dbReference>
<evidence type="ECO:0000259" key="2">
    <source>
        <dbReference type="PROSITE" id="PS50041"/>
    </source>
</evidence>
<dbReference type="InterPro" id="IPR016186">
    <property type="entry name" value="C-type_lectin-like/link_sf"/>
</dbReference>
<comment type="caution">
    <text evidence="3">The sequence shown here is derived from an EMBL/GenBank/DDBJ whole genome shotgun (WGS) entry which is preliminary data.</text>
</comment>
<evidence type="ECO:0000313" key="4">
    <source>
        <dbReference type="Proteomes" id="UP001445076"/>
    </source>
</evidence>
<dbReference type="Proteomes" id="UP001445076">
    <property type="component" value="Unassembled WGS sequence"/>
</dbReference>
<dbReference type="Gene3D" id="3.10.100.10">
    <property type="entry name" value="Mannose-Binding Protein A, subunit A"/>
    <property type="match status" value="1"/>
</dbReference>
<dbReference type="Pfam" id="PF00059">
    <property type="entry name" value="Lectin_C"/>
    <property type="match status" value="1"/>
</dbReference>
<feature type="chain" id="PRO_5043968132" description="C-type lectin domain-containing protein" evidence="1">
    <location>
        <begin position="21"/>
        <end position="182"/>
    </location>
</feature>
<dbReference type="EMBL" id="JARKIK010000033">
    <property type="protein sequence ID" value="KAK8740364.1"/>
    <property type="molecule type" value="Genomic_DNA"/>
</dbReference>
<keyword evidence="4" id="KW-1185">Reference proteome</keyword>
<dbReference type="PROSITE" id="PS50041">
    <property type="entry name" value="C_TYPE_LECTIN_2"/>
    <property type="match status" value="1"/>
</dbReference>
<feature type="signal peptide" evidence="1">
    <location>
        <begin position="1"/>
        <end position="20"/>
    </location>
</feature>
<evidence type="ECO:0000256" key="1">
    <source>
        <dbReference type="SAM" id="SignalP"/>
    </source>
</evidence>
<dbReference type="InterPro" id="IPR016187">
    <property type="entry name" value="CTDL_fold"/>
</dbReference>
<organism evidence="3 4">
    <name type="scientific">Cherax quadricarinatus</name>
    <name type="common">Australian red claw crayfish</name>
    <dbReference type="NCBI Taxonomy" id="27406"/>
    <lineage>
        <taxon>Eukaryota</taxon>
        <taxon>Metazoa</taxon>
        <taxon>Ecdysozoa</taxon>
        <taxon>Arthropoda</taxon>
        <taxon>Crustacea</taxon>
        <taxon>Multicrustacea</taxon>
        <taxon>Malacostraca</taxon>
        <taxon>Eumalacostraca</taxon>
        <taxon>Eucarida</taxon>
        <taxon>Decapoda</taxon>
        <taxon>Pleocyemata</taxon>
        <taxon>Astacidea</taxon>
        <taxon>Parastacoidea</taxon>
        <taxon>Parastacidae</taxon>
        <taxon>Cherax</taxon>
    </lineage>
</organism>
<dbReference type="AlphaFoldDB" id="A0AAW0XJ19"/>
<dbReference type="SUPFAM" id="SSF56436">
    <property type="entry name" value="C-type lectin-like"/>
    <property type="match status" value="1"/>
</dbReference>
<feature type="domain" description="C-type lectin" evidence="2">
    <location>
        <begin position="57"/>
        <end position="180"/>
    </location>
</feature>
<reference evidence="3 4" key="1">
    <citation type="journal article" date="2024" name="BMC Genomics">
        <title>Genome assembly of redclaw crayfish (Cherax quadricarinatus) provides insights into its immune adaptation and hypoxia tolerance.</title>
        <authorList>
            <person name="Liu Z."/>
            <person name="Zheng J."/>
            <person name="Li H."/>
            <person name="Fang K."/>
            <person name="Wang S."/>
            <person name="He J."/>
            <person name="Zhou D."/>
            <person name="Weng S."/>
            <person name="Chi M."/>
            <person name="Gu Z."/>
            <person name="He J."/>
            <person name="Li F."/>
            <person name="Wang M."/>
        </authorList>
    </citation>
    <scope>NUCLEOTIDE SEQUENCE [LARGE SCALE GENOMIC DNA]</scope>
    <source>
        <strain evidence="3">ZL_2023a</strain>
    </source>
</reference>
<name>A0AAW0XJ19_CHEQU</name>
<proteinExistence type="predicted"/>
<dbReference type="CDD" id="cd00037">
    <property type="entry name" value="CLECT"/>
    <property type="match status" value="1"/>
</dbReference>
<feature type="non-terminal residue" evidence="3">
    <location>
        <position position="1"/>
    </location>
</feature>
<sequence>TTMVKACVTVLVVVVVGSLAQQDSSGSCPRPGSEGSELCPGAGEQETLVCPDPYFPLGDRCYWIPDATRQMEDSHVYCAVREPDGYTARLAVLDDCPSFAAVADYVASTLKTETSYWVGGTDLFEEDRWFWINKAEVVRGAPFWETGQPDGGTKENNLILNHRGRLEDRHPSELLPFICQLK</sequence>
<gene>
    <name evidence="3" type="ORF">OTU49_002875</name>
</gene>
<evidence type="ECO:0000313" key="3">
    <source>
        <dbReference type="EMBL" id="KAK8740364.1"/>
    </source>
</evidence>